<reference evidence="5 6" key="1">
    <citation type="submission" date="2022-04" db="EMBL/GenBank/DDBJ databases">
        <title>Genome diversity in the genus Frankia.</title>
        <authorList>
            <person name="Carlos-Shanley C."/>
            <person name="Hahn D."/>
        </authorList>
    </citation>
    <scope>NUCLEOTIDE SEQUENCE [LARGE SCALE GENOMIC DNA]</scope>
    <source>
        <strain evidence="5 6">Ag45/Mut15</strain>
    </source>
</reference>
<evidence type="ECO:0000313" key="6">
    <source>
        <dbReference type="Proteomes" id="UP001201873"/>
    </source>
</evidence>
<accession>A0ABT0JVY8</accession>
<evidence type="ECO:0000256" key="3">
    <source>
        <dbReference type="SAM" id="MobiDB-lite"/>
    </source>
</evidence>
<dbReference type="InterPro" id="IPR027383">
    <property type="entry name" value="Znf_put"/>
</dbReference>
<sequence>MTEHLGDRISPLIDHELDHDARDRALAHLAGCDPCQREVIRMRTLKAQLVTLRDPAMSDAFVARLRGLGAVPPAVPVDPPSSRPVAAGQSGVGTGTETTRVARVAASHRPAVRRDRPTGRARGSHRPLPPPMVSRSRGSAPRPDIAGRSGPRRPNPAERRRRPLLARPTGPRRSTVRRTLLGSAALLVLAMTGTAVGDAGGSTRPGGSVAVPTVSSVVAPGPAAGGSLRLIPMFSPMRVSFRR</sequence>
<name>A0ABT0JVY8_9ACTN</name>
<dbReference type="Pfam" id="PF13490">
    <property type="entry name" value="zf-HC2"/>
    <property type="match status" value="1"/>
</dbReference>
<keyword evidence="1" id="KW-0805">Transcription regulation</keyword>
<keyword evidence="2" id="KW-0804">Transcription</keyword>
<evidence type="ECO:0000256" key="1">
    <source>
        <dbReference type="ARBA" id="ARBA00023015"/>
    </source>
</evidence>
<feature type="domain" description="Putative zinc-finger" evidence="4">
    <location>
        <begin position="7"/>
        <end position="36"/>
    </location>
</feature>
<protein>
    <submittedName>
        <fullName evidence="5">Zf-HC2 domain-containing protein</fullName>
    </submittedName>
</protein>
<evidence type="ECO:0000313" key="5">
    <source>
        <dbReference type="EMBL" id="MCK9875715.1"/>
    </source>
</evidence>
<dbReference type="Gene3D" id="1.10.10.1320">
    <property type="entry name" value="Anti-sigma factor, zinc-finger domain"/>
    <property type="match status" value="1"/>
</dbReference>
<organism evidence="5 6">
    <name type="scientific">Frankia umida</name>
    <dbReference type="NCBI Taxonomy" id="573489"/>
    <lineage>
        <taxon>Bacteria</taxon>
        <taxon>Bacillati</taxon>
        <taxon>Actinomycetota</taxon>
        <taxon>Actinomycetes</taxon>
        <taxon>Frankiales</taxon>
        <taxon>Frankiaceae</taxon>
        <taxon>Frankia</taxon>
    </lineage>
</organism>
<dbReference type="InterPro" id="IPR041916">
    <property type="entry name" value="Anti_sigma_zinc_sf"/>
</dbReference>
<comment type="caution">
    <text evidence="5">The sequence shown here is derived from an EMBL/GenBank/DDBJ whole genome shotgun (WGS) entry which is preliminary data.</text>
</comment>
<keyword evidence="6" id="KW-1185">Reference proteome</keyword>
<proteinExistence type="predicted"/>
<dbReference type="Proteomes" id="UP001201873">
    <property type="component" value="Unassembled WGS sequence"/>
</dbReference>
<dbReference type="RefSeq" id="WP_248824129.1">
    <property type="nucleotide sequence ID" value="NZ_JALKFT010000006.1"/>
</dbReference>
<gene>
    <name evidence="5" type="ORF">MXD59_08005</name>
</gene>
<evidence type="ECO:0000259" key="4">
    <source>
        <dbReference type="Pfam" id="PF13490"/>
    </source>
</evidence>
<evidence type="ECO:0000256" key="2">
    <source>
        <dbReference type="ARBA" id="ARBA00023163"/>
    </source>
</evidence>
<feature type="region of interest" description="Disordered" evidence="3">
    <location>
        <begin position="74"/>
        <end position="174"/>
    </location>
</feature>
<dbReference type="EMBL" id="JALKFT010000006">
    <property type="protein sequence ID" value="MCK9875715.1"/>
    <property type="molecule type" value="Genomic_DNA"/>
</dbReference>